<accession>A0A250XQ92</accession>
<evidence type="ECO:0000313" key="14">
    <source>
        <dbReference type="Proteomes" id="UP000232323"/>
    </source>
</evidence>
<keyword evidence="5" id="KW-0378">Hydrolase</keyword>
<dbReference type="Gene3D" id="2.30.40.10">
    <property type="entry name" value="Urease, subunit C, domain 1"/>
    <property type="match status" value="1"/>
</dbReference>
<evidence type="ECO:0000256" key="6">
    <source>
        <dbReference type="ARBA" id="ARBA00022833"/>
    </source>
</evidence>
<dbReference type="STRING" id="1157962.A0A250XQ92"/>
<comment type="subunit">
    <text evidence="3">Homotetramer.</text>
</comment>
<evidence type="ECO:0000256" key="1">
    <source>
        <dbReference type="ARBA" id="ARBA00001947"/>
    </source>
</evidence>
<keyword evidence="6" id="KW-0862">Zinc</keyword>
<dbReference type="OrthoDB" id="1924787at2759"/>
<dbReference type="SUPFAM" id="SSF51338">
    <property type="entry name" value="Composite domain of metallo-dependent hydrolases"/>
    <property type="match status" value="2"/>
</dbReference>
<evidence type="ECO:0000256" key="4">
    <source>
        <dbReference type="ARBA" id="ARBA00022723"/>
    </source>
</evidence>
<dbReference type="Proteomes" id="UP000232323">
    <property type="component" value="Unassembled WGS sequence"/>
</dbReference>
<dbReference type="AlphaFoldDB" id="A0A250XQ92"/>
<gene>
    <name evidence="13" type="ORF">CEUSTIGMA_g12611.t1</name>
</gene>
<feature type="region of interest" description="Disordered" evidence="10">
    <location>
        <begin position="490"/>
        <end position="522"/>
    </location>
</feature>
<comment type="similarity">
    <text evidence="2">Belongs to the metallo-dependent hydrolases superfamily. Hydantoinase/dihydropyrimidinase family.</text>
</comment>
<dbReference type="InterPro" id="IPR032466">
    <property type="entry name" value="Metal_Hydrolase"/>
</dbReference>
<dbReference type="InterPro" id="IPR006680">
    <property type="entry name" value="Amidohydro-rel"/>
</dbReference>
<evidence type="ECO:0000256" key="2">
    <source>
        <dbReference type="ARBA" id="ARBA00008829"/>
    </source>
</evidence>
<name>A0A250XQ92_9CHLO</name>
<comment type="cofactor">
    <cofactor evidence="1">
        <name>Zn(2+)</name>
        <dbReference type="ChEBI" id="CHEBI:29105"/>
    </cofactor>
</comment>
<dbReference type="SUPFAM" id="SSF51556">
    <property type="entry name" value="Metallo-dependent hydrolases"/>
    <property type="match status" value="1"/>
</dbReference>
<evidence type="ECO:0000256" key="3">
    <source>
        <dbReference type="ARBA" id="ARBA00011881"/>
    </source>
</evidence>
<evidence type="ECO:0000256" key="9">
    <source>
        <dbReference type="PIRSR" id="PIRSR611778-50"/>
    </source>
</evidence>
<dbReference type="Gene3D" id="3.20.20.140">
    <property type="entry name" value="Metal-dependent hydrolases"/>
    <property type="match status" value="1"/>
</dbReference>
<comment type="caution">
    <text evidence="13">The sequence shown here is derived from an EMBL/GenBank/DDBJ whole genome shotgun (WGS) entry which is preliminary data.</text>
</comment>
<proteinExistence type="inferred from homology"/>
<dbReference type="GO" id="GO:0004157">
    <property type="term" value="F:dihydropyrimidinase activity"/>
    <property type="evidence" value="ECO:0007669"/>
    <property type="project" value="UniProtKB-EC"/>
</dbReference>
<sequence length="522" mass="56920">MKLCLVILIMLCSIYESFSRYLHIKGGLVVNHDNSALSDVLIDSETGKIIQVGGNFDDYVPPHTRVIDAHDKLVMPGGIDPHTHLDMPFMGSVTCDDFFSGQAAAAAGGTTMHIDFALPVAHDLVKGLEEWKKKAESSCIDYSFHMAVTQWNNKTYRDMAHIVAQGINSFKFFMAYKGALMVNDEEMINGFERCGQLGALPQVHAENGDAVTWGQTEMIRLGVKGPEGHALSRPSVLEGEATGRAIRLAAYVGVPLYVVHVMSIEALEEVAKARLRGQRVIGEPVVSGLALNESVMWDPDWEVAARYVMSPPIRAAEHGKALREALSRGVLQLVATDHAVFTSVQKAAGRGDFRLIPNGVNGIEERIHVVWQTMVNSGLMTSSDFVRATSTAAAQAFNIFPKKGLIAPGSDADVIVLDPNQEHTISASTHHSRIDSNVYEGMNIKGKVVMTISRGRVVWEHGKLNVTRGSGHFVPLPPFGPLYEGLSKQQTSIQLPQRYGPTPVRRAGAEADGQSEGRHEEL</sequence>
<dbReference type="GO" id="GO:0046872">
    <property type="term" value="F:metal ion binding"/>
    <property type="evidence" value="ECO:0007669"/>
    <property type="project" value="UniProtKB-KW"/>
</dbReference>
<keyword evidence="11" id="KW-0732">Signal</keyword>
<feature type="chain" id="PRO_5012806638" description="dihydropyrimidinase" evidence="11">
    <location>
        <begin position="20"/>
        <end position="522"/>
    </location>
</feature>
<dbReference type="InterPro" id="IPR050378">
    <property type="entry name" value="Metallo-dep_Hydrolases_sf"/>
</dbReference>
<dbReference type="GO" id="GO:0006208">
    <property type="term" value="P:pyrimidine nucleobase catabolic process"/>
    <property type="evidence" value="ECO:0007669"/>
    <property type="project" value="TreeGrafter"/>
</dbReference>
<dbReference type="NCBIfam" id="TIGR02033">
    <property type="entry name" value="D-hydantoinase"/>
    <property type="match status" value="1"/>
</dbReference>
<feature type="domain" description="Amidohydrolase-related" evidence="12">
    <location>
        <begin position="73"/>
        <end position="458"/>
    </location>
</feature>
<comment type="PTM">
    <text evidence="9">Carbamylation allows a single lysine to coordinate two divalent metal cations.</text>
</comment>
<dbReference type="PANTHER" id="PTHR11647:SF1">
    <property type="entry name" value="COLLAPSIN RESPONSE MEDIATOR PROTEIN"/>
    <property type="match status" value="1"/>
</dbReference>
<evidence type="ECO:0000259" key="12">
    <source>
        <dbReference type="Pfam" id="PF01979"/>
    </source>
</evidence>
<dbReference type="Pfam" id="PF01979">
    <property type="entry name" value="Amidohydro_1"/>
    <property type="match status" value="1"/>
</dbReference>
<evidence type="ECO:0000313" key="13">
    <source>
        <dbReference type="EMBL" id="GAX85193.1"/>
    </source>
</evidence>
<dbReference type="InterPro" id="IPR011778">
    <property type="entry name" value="Hydantoinase/dihydroPyrase"/>
</dbReference>
<evidence type="ECO:0000256" key="7">
    <source>
        <dbReference type="ARBA" id="ARBA00036696"/>
    </source>
</evidence>
<evidence type="ECO:0000256" key="5">
    <source>
        <dbReference type="ARBA" id="ARBA00022801"/>
    </source>
</evidence>
<keyword evidence="14" id="KW-1185">Reference proteome</keyword>
<protein>
    <recommendedName>
        <fullName evidence="8">dihydropyrimidinase</fullName>
        <ecNumber evidence="8">3.5.2.2</ecNumber>
    </recommendedName>
</protein>
<evidence type="ECO:0000256" key="11">
    <source>
        <dbReference type="SAM" id="SignalP"/>
    </source>
</evidence>
<dbReference type="InterPro" id="IPR011059">
    <property type="entry name" value="Metal-dep_hydrolase_composite"/>
</dbReference>
<dbReference type="GO" id="GO:0005829">
    <property type="term" value="C:cytosol"/>
    <property type="evidence" value="ECO:0007669"/>
    <property type="project" value="TreeGrafter"/>
</dbReference>
<keyword evidence="4" id="KW-0479">Metal-binding</keyword>
<comment type="catalytic activity">
    <reaction evidence="7">
        <text>5,6-dihydrouracil + H2O = 3-(carbamoylamino)propanoate + H(+)</text>
        <dbReference type="Rhea" id="RHEA:16121"/>
        <dbReference type="ChEBI" id="CHEBI:11892"/>
        <dbReference type="ChEBI" id="CHEBI:15377"/>
        <dbReference type="ChEBI" id="CHEBI:15378"/>
        <dbReference type="ChEBI" id="CHEBI:15901"/>
        <dbReference type="EC" id="3.5.2.2"/>
    </reaction>
</comment>
<dbReference type="CDD" id="cd01314">
    <property type="entry name" value="D-HYD"/>
    <property type="match status" value="1"/>
</dbReference>
<feature type="signal peptide" evidence="11">
    <location>
        <begin position="1"/>
        <end position="19"/>
    </location>
</feature>
<dbReference type="EC" id="3.5.2.2" evidence="8"/>
<dbReference type="EMBL" id="BEGY01000154">
    <property type="protein sequence ID" value="GAX85193.1"/>
    <property type="molecule type" value="Genomic_DNA"/>
</dbReference>
<reference evidence="13 14" key="1">
    <citation type="submission" date="2017-08" db="EMBL/GenBank/DDBJ databases">
        <title>Acidophilic green algal genome provides insights into adaptation to an acidic environment.</title>
        <authorList>
            <person name="Hirooka S."/>
            <person name="Hirose Y."/>
            <person name="Kanesaki Y."/>
            <person name="Higuchi S."/>
            <person name="Fujiwara T."/>
            <person name="Onuma R."/>
            <person name="Era A."/>
            <person name="Ohbayashi R."/>
            <person name="Uzuka A."/>
            <person name="Nozaki H."/>
            <person name="Yoshikawa H."/>
            <person name="Miyagishima S.Y."/>
        </authorList>
    </citation>
    <scope>NUCLEOTIDE SEQUENCE [LARGE SCALE GENOMIC DNA]</scope>
    <source>
        <strain evidence="13 14">NIES-2499</strain>
    </source>
</reference>
<evidence type="ECO:0000256" key="10">
    <source>
        <dbReference type="SAM" id="MobiDB-lite"/>
    </source>
</evidence>
<evidence type="ECO:0000256" key="8">
    <source>
        <dbReference type="ARBA" id="ARBA00039113"/>
    </source>
</evidence>
<feature type="modified residue" description="N6-carboxylysine" evidence="9">
    <location>
        <position position="171"/>
    </location>
</feature>
<dbReference type="PANTHER" id="PTHR11647">
    <property type="entry name" value="HYDRANTOINASE/DIHYDROPYRIMIDINASE FAMILY MEMBER"/>
    <property type="match status" value="1"/>
</dbReference>
<dbReference type="FunFam" id="3.20.20.140:FF:000001">
    <property type="entry name" value="Dihydropyrimidinase like 3"/>
    <property type="match status" value="1"/>
</dbReference>
<organism evidence="13 14">
    <name type="scientific">Chlamydomonas eustigma</name>
    <dbReference type="NCBI Taxonomy" id="1157962"/>
    <lineage>
        <taxon>Eukaryota</taxon>
        <taxon>Viridiplantae</taxon>
        <taxon>Chlorophyta</taxon>
        <taxon>core chlorophytes</taxon>
        <taxon>Chlorophyceae</taxon>
        <taxon>CS clade</taxon>
        <taxon>Chlamydomonadales</taxon>
        <taxon>Chlamydomonadaceae</taxon>
        <taxon>Chlamydomonas</taxon>
    </lineage>
</organism>